<evidence type="ECO:0000259" key="1">
    <source>
        <dbReference type="Pfam" id="PF07883"/>
    </source>
</evidence>
<feature type="domain" description="Cupin type-2" evidence="1">
    <location>
        <begin position="55"/>
        <end position="125"/>
    </location>
</feature>
<evidence type="ECO:0000313" key="2">
    <source>
        <dbReference type="EMBL" id="SDJ55950.1"/>
    </source>
</evidence>
<dbReference type="PANTHER" id="PTHR40112:SF1">
    <property type="entry name" value="H2HPP ISOMERASE"/>
    <property type="match status" value="1"/>
</dbReference>
<dbReference type="Gene3D" id="2.60.120.10">
    <property type="entry name" value="Jelly Rolls"/>
    <property type="match status" value="1"/>
</dbReference>
<reference evidence="3" key="1">
    <citation type="submission" date="2016-10" db="EMBL/GenBank/DDBJ databases">
        <authorList>
            <person name="Varghese N."/>
            <person name="Submissions S."/>
        </authorList>
    </citation>
    <scope>NUCLEOTIDE SEQUENCE [LARGE SCALE GENOMIC DNA]</scope>
    <source>
        <strain evidence="3">CGMCC 1.11022</strain>
    </source>
</reference>
<dbReference type="EMBL" id="FNEE01000007">
    <property type="protein sequence ID" value="SDJ55950.1"/>
    <property type="molecule type" value="Genomic_DNA"/>
</dbReference>
<gene>
    <name evidence="2" type="ORF">SAMN05428953_10764</name>
</gene>
<dbReference type="InterPro" id="IPR052535">
    <property type="entry name" value="Bacilysin_H2HPP_isomerase"/>
</dbReference>
<dbReference type="Pfam" id="PF07883">
    <property type="entry name" value="Cupin_2"/>
    <property type="match status" value="1"/>
</dbReference>
<dbReference type="SUPFAM" id="SSF51182">
    <property type="entry name" value="RmlC-like cupins"/>
    <property type="match status" value="1"/>
</dbReference>
<organism evidence="2 3">
    <name type="scientific">Mesorhizobium muleiense</name>
    <dbReference type="NCBI Taxonomy" id="1004279"/>
    <lineage>
        <taxon>Bacteria</taxon>
        <taxon>Pseudomonadati</taxon>
        <taxon>Pseudomonadota</taxon>
        <taxon>Alphaproteobacteria</taxon>
        <taxon>Hyphomicrobiales</taxon>
        <taxon>Phyllobacteriaceae</taxon>
        <taxon>Mesorhizobium</taxon>
    </lineage>
</organism>
<evidence type="ECO:0000313" key="3">
    <source>
        <dbReference type="Proteomes" id="UP000198894"/>
    </source>
</evidence>
<dbReference type="InterPro" id="IPR013096">
    <property type="entry name" value="Cupin_2"/>
</dbReference>
<dbReference type="PIRSF" id="PIRSF037087">
    <property type="entry name" value="UCP037087"/>
    <property type="match status" value="1"/>
</dbReference>
<dbReference type="Proteomes" id="UP000198894">
    <property type="component" value="Unassembled WGS sequence"/>
</dbReference>
<dbReference type="InterPro" id="IPR011051">
    <property type="entry name" value="RmlC_Cupin_sf"/>
</dbReference>
<dbReference type="InterPro" id="IPR017102">
    <property type="entry name" value="UCP037087"/>
</dbReference>
<accession>A0A1G8USL5</accession>
<name>A0A1G8USL5_9HYPH</name>
<keyword evidence="3" id="KW-1185">Reference proteome</keyword>
<dbReference type="RefSeq" id="WP_091594479.1">
    <property type="nucleotide sequence ID" value="NZ_FNEE01000007.1"/>
</dbReference>
<dbReference type="AlphaFoldDB" id="A0A1G8USL5"/>
<protein>
    <submittedName>
        <fullName evidence="2">Uncharacterized protein, RmlC-like cupin domain</fullName>
    </submittedName>
</protein>
<sequence length="148" mass="15977">MTMLKQASGAGNVTPSDRKAVIVGGGEAYRAEQGSDYLPGISAETVGAKALWLGVVTMPPGKRTKAHVHARHETAFYMLSGEELEMWSGDELQFRDVVHPGDYLYIPANVLHVAVNRASTPAIFIGARNEPTAQESVVLFPEMDGRIP</sequence>
<proteinExistence type="predicted"/>
<dbReference type="InterPro" id="IPR014710">
    <property type="entry name" value="RmlC-like_jellyroll"/>
</dbReference>
<dbReference type="PANTHER" id="PTHR40112">
    <property type="entry name" value="H2HPP ISOMERASE"/>
    <property type="match status" value="1"/>
</dbReference>
<dbReference type="CDD" id="cd02210">
    <property type="entry name" value="cupin_BLR2406-like"/>
    <property type="match status" value="1"/>
</dbReference>